<name>A0A498K206_MALDO</name>
<sequence>MLKPLNLGHSLFFRWLPPPSYWIKIKVDGAFCAATNYRGVSVICPNEVSSYARGFVRKISHVTNLRMVGVLAARDDVCWQQIILDMWVASRICHVHRSTNVVAHRIGKLVSIFNFASCWFEPPKLI</sequence>
<evidence type="ECO:0000313" key="2">
    <source>
        <dbReference type="Proteomes" id="UP000290289"/>
    </source>
</evidence>
<organism evidence="1 2">
    <name type="scientific">Malus domestica</name>
    <name type="common">Apple</name>
    <name type="synonym">Pyrus malus</name>
    <dbReference type="NCBI Taxonomy" id="3750"/>
    <lineage>
        <taxon>Eukaryota</taxon>
        <taxon>Viridiplantae</taxon>
        <taxon>Streptophyta</taxon>
        <taxon>Embryophyta</taxon>
        <taxon>Tracheophyta</taxon>
        <taxon>Spermatophyta</taxon>
        <taxon>Magnoliopsida</taxon>
        <taxon>eudicotyledons</taxon>
        <taxon>Gunneridae</taxon>
        <taxon>Pentapetalae</taxon>
        <taxon>rosids</taxon>
        <taxon>fabids</taxon>
        <taxon>Rosales</taxon>
        <taxon>Rosaceae</taxon>
        <taxon>Amygdaloideae</taxon>
        <taxon>Maleae</taxon>
        <taxon>Malus</taxon>
    </lineage>
</organism>
<reference evidence="1 2" key="1">
    <citation type="submission" date="2018-10" db="EMBL/GenBank/DDBJ databases">
        <title>A high-quality apple genome assembly.</title>
        <authorList>
            <person name="Hu J."/>
        </authorList>
    </citation>
    <scope>NUCLEOTIDE SEQUENCE [LARGE SCALE GENOMIC DNA]</scope>
    <source>
        <strain evidence="2">cv. HFTH1</strain>
        <tissue evidence="1">Young leaf</tissue>
    </source>
</reference>
<protein>
    <recommendedName>
        <fullName evidence="3">RNase H type-1 domain-containing protein</fullName>
    </recommendedName>
</protein>
<dbReference type="AlphaFoldDB" id="A0A498K206"/>
<dbReference type="EMBL" id="RDQH01000331">
    <property type="protein sequence ID" value="RXI00334.1"/>
    <property type="molecule type" value="Genomic_DNA"/>
</dbReference>
<dbReference type="Proteomes" id="UP000290289">
    <property type="component" value="Chromosome 5"/>
</dbReference>
<accession>A0A498K206</accession>
<comment type="caution">
    <text evidence="1">The sequence shown here is derived from an EMBL/GenBank/DDBJ whole genome shotgun (WGS) entry which is preliminary data.</text>
</comment>
<gene>
    <name evidence="1" type="ORF">DVH24_037882</name>
</gene>
<keyword evidence="2" id="KW-1185">Reference proteome</keyword>
<evidence type="ECO:0008006" key="3">
    <source>
        <dbReference type="Google" id="ProtNLM"/>
    </source>
</evidence>
<evidence type="ECO:0000313" key="1">
    <source>
        <dbReference type="EMBL" id="RXI00334.1"/>
    </source>
</evidence>
<proteinExistence type="predicted"/>